<dbReference type="eggNOG" id="ENOG502QPMY">
    <property type="taxonomic scope" value="Eukaryota"/>
</dbReference>
<dbReference type="SMR" id="C5XF06"/>
<feature type="domain" description="NmrA-like" evidence="4">
    <location>
        <begin position="272"/>
        <end position="575"/>
    </location>
</feature>
<dbReference type="OrthoDB" id="696879at2759"/>
<reference evidence="6" key="2">
    <citation type="journal article" date="2018" name="Plant J.">
        <title>The Sorghum bicolor reference genome: improved assembly, gene annotations, a transcriptome atlas, and signatures of genome organization.</title>
        <authorList>
            <person name="McCormick R.F."/>
            <person name="Truong S.K."/>
            <person name="Sreedasyam A."/>
            <person name="Jenkins J."/>
            <person name="Shu S."/>
            <person name="Sims D."/>
            <person name="Kennedy M."/>
            <person name="Amirebrahimi M."/>
            <person name="Weers B.D."/>
            <person name="McKinley B."/>
            <person name="Mattison A."/>
            <person name="Morishige D.T."/>
            <person name="Grimwood J."/>
            <person name="Schmutz J."/>
            <person name="Mullet J.E."/>
        </authorList>
    </citation>
    <scope>NUCLEOTIDE SEQUENCE [LARGE SCALE GENOMIC DNA]</scope>
    <source>
        <strain evidence="6">cv. BTx623</strain>
    </source>
</reference>
<proteinExistence type="predicted"/>
<gene>
    <name evidence="5" type="ORF">SORBI_3003G104350</name>
</gene>
<dbReference type="Gramene" id="EES00454">
    <property type="protein sequence ID" value="EES00454"/>
    <property type="gene ID" value="SORBI_3003G104350"/>
</dbReference>
<dbReference type="Gene3D" id="3.90.25.10">
    <property type="entry name" value="UDP-galactose 4-epimerase, domain 1"/>
    <property type="match status" value="1"/>
</dbReference>
<dbReference type="KEGG" id="sbi:8079093"/>
<keyword evidence="6" id="KW-1185">Reference proteome</keyword>
<dbReference type="OMA" id="TYISCNC"/>
<keyword evidence="2" id="KW-0560">Oxidoreductase</keyword>
<feature type="region of interest" description="Disordered" evidence="3">
    <location>
        <begin position="67"/>
        <end position="161"/>
    </location>
</feature>
<dbReference type="InterPro" id="IPR008030">
    <property type="entry name" value="NmrA-like"/>
</dbReference>
<dbReference type="InterPro" id="IPR036291">
    <property type="entry name" value="NAD(P)-bd_dom_sf"/>
</dbReference>
<dbReference type="CDD" id="cd05259">
    <property type="entry name" value="PCBER_SDR_a"/>
    <property type="match status" value="1"/>
</dbReference>
<evidence type="ECO:0000313" key="5">
    <source>
        <dbReference type="EMBL" id="EES00454.2"/>
    </source>
</evidence>
<evidence type="ECO:0000259" key="4">
    <source>
        <dbReference type="Pfam" id="PF05368"/>
    </source>
</evidence>
<dbReference type="PANTHER" id="PTHR43349">
    <property type="entry name" value="PINORESINOL REDUCTASE-RELATED"/>
    <property type="match status" value="1"/>
</dbReference>
<dbReference type="SUPFAM" id="SSF51735">
    <property type="entry name" value="NAD(P)-binding Rossmann-fold domains"/>
    <property type="match status" value="1"/>
</dbReference>
<feature type="compositionally biased region" description="Basic residues" evidence="3">
    <location>
        <begin position="117"/>
        <end position="126"/>
    </location>
</feature>
<sequence>MRAITGGVVSSEPCSLRTAALFLIRFSKSAASHLPSSDCHTYLRTVTDATRQLGRFRKELGARQLQGDANFDAHGYEDPVDGRRRHQDQESEGGMSVAADGSHRDSAAGAELDLASGKKKAKKKKKNENPQEDRAVARADSHIPPSPEIATEKRKKKKHPNKEIIVDVKVEEELVSEKKKSKKKKEKFHVKLEEDVNAVEEKIVNGSEERVARTERERKKKKHEQEEGRTEVVKEEKTIADGDLDIEKKRKKKRDRGDIYDNGSELENQEMEKSRILIIGGTGHIGKHIVTASVRLGHPTAVLTRDSAPSDPAKAQLIKSFVDSGAAIIKGDVLDHGSLVKAVKSADIVISAVGPRQVGEQTRIIAAIKEAGNVKRFVPSEFGSDVDRLHTVDPAASLYAVKANLRRLIEAEGIPHTYISCNCFAETYLPSIGDVTAIRAGPPATKITVLGDGSAKAVFVVENDIAAYTMRAVEDPRTLNKILYMRPPANVLSHNELISMWEKKTGRTLQKEHVPEEDILKWIKEAAFPLNILLSLGLSTFVRGEQANFDIDLSVGVEATQLYPDVAYTTVDEYLNGLI</sequence>
<dbReference type="Proteomes" id="UP000000768">
    <property type="component" value="Chromosome 3"/>
</dbReference>
<feature type="compositionally biased region" description="Basic and acidic residues" evidence="3">
    <location>
        <begin position="127"/>
        <end position="141"/>
    </location>
</feature>
<evidence type="ECO:0000256" key="2">
    <source>
        <dbReference type="ARBA" id="ARBA00023002"/>
    </source>
</evidence>
<accession>C5XF06</accession>
<protein>
    <recommendedName>
        <fullName evidence="4">NmrA-like domain-containing protein</fullName>
    </recommendedName>
</protein>
<dbReference type="GO" id="GO:0009807">
    <property type="term" value="P:lignan biosynthetic process"/>
    <property type="evidence" value="ECO:0000318"/>
    <property type="project" value="GO_Central"/>
</dbReference>
<dbReference type="PANTHER" id="PTHR43349:SF57">
    <property type="entry name" value="NMRA-LIKE DOMAIN-CONTAINING PROTEIN"/>
    <property type="match status" value="1"/>
</dbReference>
<dbReference type="Gene3D" id="3.40.50.720">
    <property type="entry name" value="NAD(P)-binding Rossmann-like Domain"/>
    <property type="match status" value="1"/>
</dbReference>
<dbReference type="AlphaFoldDB" id="C5XF06"/>
<feature type="region of interest" description="Disordered" evidence="3">
    <location>
        <begin position="207"/>
        <end position="235"/>
    </location>
</feature>
<evidence type="ECO:0000256" key="1">
    <source>
        <dbReference type="ARBA" id="ARBA00022857"/>
    </source>
</evidence>
<dbReference type="STRING" id="4558.C5XF06"/>
<dbReference type="EMBL" id="CM000762">
    <property type="protein sequence ID" value="EES00454.2"/>
    <property type="molecule type" value="Genomic_DNA"/>
</dbReference>
<organism evidence="5 6">
    <name type="scientific">Sorghum bicolor</name>
    <name type="common">Sorghum</name>
    <name type="synonym">Sorghum vulgare</name>
    <dbReference type="NCBI Taxonomy" id="4558"/>
    <lineage>
        <taxon>Eukaryota</taxon>
        <taxon>Viridiplantae</taxon>
        <taxon>Streptophyta</taxon>
        <taxon>Embryophyta</taxon>
        <taxon>Tracheophyta</taxon>
        <taxon>Spermatophyta</taxon>
        <taxon>Magnoliopsida</taxon>
        <taxon>Liliopsida</taxon>
        <taxon>Poales</taxon>
        <taxon>Poaceae</taxon>
        <taxon>PACMAD clade</taxon>
        <taxon>Panicoideae</taxon>
        <taxon>Andropogonodae</taxon>
        <taxon>Andropogoneae</taxon>
        <taxon>Sorghinae</taxon>
        <taxon>Sorghum</taxon>
    </lineage>
</organism>
<evidence type="ECO:0000256" key="3">
    <source>
        <dbReference type="SAM" id="MobiDB-lite"/>
    </source>
</evidence>
<dbReference type="InParanoid" id="C5XF06"/>
<dbReference type="GO" id="GO:0050664">
    <property type="term" value="F:oxidoreductase activity, acting on NAD(P)H, oxygen as acceptor"/>
    <property type="evidence" value="ECO:0000318"/>
    <property type="project" value="GO_Central"/>
</dbReference>
<dbReference type="InterPro" id="IPR045312">
    <property type="entry name" value="PCBER-like"/>
</dbReference>
<dbReference type="HOGENOM" id="CLU_988345_0_0_1"/>
<evidence type="ECO:0000313" key="6">
    <source>
        <dbReference type="Proteomes" id="UP000000768"/>
    </source>
</evidence>
<keyword evidence="1" id="KW-0521">NADP</keyword>
<dbReference type="InterPro" id="IPR050608">
    <property type="entry name" value="NmrA-type/Isoflavone_red_sf"/>
</dbReference>
<reference evidence="5 6" key="1">
    <citation type="journal article" date="2009" name="Nature">
        <title>The Sorghum bicolor genome and the diversification of grasses.</title>
        <authorList>
            <person name="Paterson A.H."/>
            <person name="Bowers J.E."/>
            <person name="Bruggmann R."/>
            <person name="Dubchak I."/>
            <person name="Grimwood J."/>
            <person name="Gundlach H."/>
            <person name="Haberer G."/>
            <person name="Hellsten U."/>
            <person name="Mitros T."/>
            <person name="Poliakov A."/>
            <person name="Schmutz J."/>
            <person name="Spannagl M."/>
            <person name="Tang H."/>
            <person name="Wang X."/>
            <person name="Wicker T."/>
            <person name="Bharti A.K."/>
            <person name="Chapman J."/>
            <person name="Feltus F.A."/>
            <person name="Gowik U."/>
            <person name="Grigoriev I.V."/>
            <person name="Lyons E."/>
            <person name="Maher C.A."/>
            <person name="Martis M."/>
            <person name="Narechania A."/>
            <person name="Otillar R.P."/>
            <person name="Penning B.W."/>
            <person name="Salamov A.A."/>
            <person name="Wang Y."/>
            <person name="Zhang L."/>
            <person name="Carpita N.C."/>
            <person name="Freeling M."/>
            <person name="Gingle A.R."/>
            <person name="Hash C.T."/>
            <person name="Keller B."/>
            <person name="Klein P."/>
            <person name="Kresovich S."/>
            <person name="McCann M.C."/>
            <person name="Ming R."/>
            <person name="Peterson D.G."/>
            <person name="Mehboob-ur-Rahman"/>
            <person name="Ware D."/>
            <person name="Westhoff P."/>
            <person name="Mayer K.F."/>
            <person name="Messing J."/>
            <person name="Rokhsar D.S."/>
        </authorList>
    </citation>
    <scope>NUCLEOTIDE SEQUENCE [LARGE SCALE GENOMIC DNA]</scope>
    <source>
        <strain evidence="6">cv. BTx623</strain>
    </source>
</reference>
<dbReference type="Pfam" id="PF05368">
    <property type="entry name" value="NmrA"/>
    <property type="match status" value="1"/>
</dbReference>
<name>C5XF06_SORBI</name>